<dbReference type="PANTHER" id="PTHR47966:SF51">
    <property type="entry name" value="BETA-SITE APP-CLEAVING ENZYME, ISOFORM A-RELATED"/>
    <property type="match status" value="1"/>
</dbReference>
<dbReference type="Pfam" id="PF00026">
    <property type="entry name" value="Asp"/>
    <property type="match status" value="1"/>
</dbReference>
<dbReference type="InterPro" id="IPR033121">
    <property type="entry name" value="PEPTIDASE_A1"/>
</dbReference>
<dbReference type="InterPro" id="IPR001461">
    <property type="entry name" value="Aspartic_peptidase_A1"/>
</dbReference>
<accession>A0A8H3E8C3</accession>
<dbReference type="Proteomes" id="UP000663827">
    <property type="component" value="Unassembled WGS sequence"/>
</dbReference>
<evidence type="ECO:0000259" key="4">
    <source>
        <dbReference type="PROSITE" id="PS51767"/>
    </source>
</evidence>
<dbReference type="PROSITE" id="PS51767">
    <property type="entry name" value="PEPTIDASE_A1"/>
    <property type="match status" value="1"/>
</dbReference>
<dbReference type="AlphaFoldDB" id="A0A8H3E8C3"/>
<dbReference type="GO" id="GO:0004190">
    <property type="term" value="F:aspartic-type endopeptidase activity"/>
    <property type="evidence" value="ECO:0007669"/>
    <property type="project" value="UniProtKB-KW"/>
</dbReference>
<sequence>MAFGVAAPAGGVEMHMDGILGLRRALGRSVVTLDNGSPVPNIVDALLEQGQIRKNMFGVSLAPVTSQGVINGRLTFGGTSPQRYKGGLNWVDITSGSLRDYWAFEQTIKYGDQVIQPSSAGIVDTGTTLLHITRQAFDDYARSIPGSQTDASTGLLEIPENSIIYMRPLSFVIDGKPYEFTSQAQLWPRELNRLIGGKENIYYSVINWLNEDSAAMGLNFVGGYAFLQRVYTAYDASNLKIGFANYKTSST</sequence>
<evidence type="ECO:0000313" key="6">
    <source>
        <dbReference type="Proteomes" id="UP000663827"/>
    </source>
</evidence>
<keyword evidence="3" id="KW-0645">Protease</keyword>
<evidence type="ECO:0000256" key="2">
    <source>
        <dbReference type="ARBA" id="ARBA00022750"/>
    </source>
</evidence>
<dbReference type="PANTHER" id="PTHR47966">
    <property type="entry name" value="BETA-SITE APP-CLEAVING ENZYME, ISOFORM A-RELATED"/>
    <property type="match status" value="1"/>
</dbReference>
<gene>
    <name evidence="5" type="ORF">RDB_LOCUS122240</name>
</gene>
<dbReference type="PROSITE" id="PS00141">
    <property type="entry name" value="ASP_PROTEASE"/>
    <property type="match status" value="1"/>
</dbReference>
<evidence type="ECO:0000313" key="5">
    <source>
        <dbReference type="EMBL" id="CAE7186075.1"/>
    </source>
</evidence>
<dbReference type="PRINTS" id="PR00792">
    <property type="entry name" value="PEPSIN"/>
</dbReference>
<evidence type="ECO:0000256" key="3">
    <source>
        <dbReference type="RuleBase" id="RU000454"/>
    </source>
</evidence>
<reference evidence="5" key="1">
    <citation type="submission" date="2021-01" db="EMBL/GenBank/DDBJ databases">
        <authorList>
            <person name="Kaushik A."/>
        </authorList>
    </citation>
    <scope>NUCLEOTIDE SEQUENCE</scope>
    <source>
        <strain evidence="5">AG5</strain>
    </source>
</reference>
<feature type="domain" description="Peptidase A1" evidence="4">
    <location>
        <begin position="1"/>
        <end position="244"/>
    </location>
</feature>
<dbReference type="EMBL" id="CAJNJQ010002833">
    <property type="protein sequence ID" value="CAE7186075.1"/>
    <property type="molecule type" value="Genomic_DNA"/>
</dbReference>
<dbReference type="InterPro" id="IPR021109">
    <property type="entry name" value="Peptidase_aspartic_dom_sf"/>
</dbReference>
<dbReference type="InterPro" id="IPR001969">
    <property type="entry name" value="Aspartic_peptidase_AS"/>
</dbReference>
<dbReference type="InterPro" id="IPR034164">
    <property type="entry name" value="Pepsin-like_dom"/>
</dbReference>
<evidence type="ECO:0000256" key="1">
    <source>
        <dbReference type="ARBA" id="ARBA00007447"/>
    </source>
</evidence>
<proteinExistence type="inferred from homology"/>
<dbReference type="GO" id="GO:0006508">
    <property type="term" value="P:proteolysis"/>
    <property type="evidence" value="ECO:0007669"/>
    <property type="project" value="UniProtKB-KW"/>
</dbReference>
<keyword evidence="3" id="KW-0378">Hydrolase</keyword>
<keyword evidence="2 3" id="KW-0064">Aspartyl protease</keyword>
<dbReference type="SUPFAM" id="SSF50630">
    <property type="entry name" value="Acid proteases"/>
    <property type="match status" value="1"/>
</dbReference>
<comment type="caution">
    <text evidence="5">The sequence shown here is derived from an EMBL/GenBank/DDBJ whole genome shotgun (WGS) entry which is preliminary data.</text>
</comment>
<organism evidence="5 6">
    <name type="scientific">Rhizoctonia solani</name>
    <dbReference type="NCBI Taxonomy" id="456999"/>
    <lineage>
        <taxon>Eukaryota</taxon>
        <taxon>Fungi</taxon>
        <taxon>Dikarya</taxon>
        <taxon>Basidiomycota</taxon>
        <taxon>Agaricomycotina</taxon>
        <taxon>Agaricomycetes</taxon>
        <taxon>Cantharellales</taxon>
        <taxon>Ceratobasidiaceae</taxon>
        <taxon>Rhizoctonia</taxon>
    </lineage>
</organism>
<name>A0A8H3E8C3_9AGAM</name>
<dbReference type="CDD" id="cd05471">
    <property type="entry name" value="pepsin_like"/>
    <property type="match status" value="1"/>
</dbReference>
<comment type="similarity">
    <text evidence="1 3">Belongs to the peptidase A1 family.</text>
</comment>
<protein>
    <recommendedName>
        <fullName evidence="4">Peptidase A1 domain-containing protein</fullName>
    </recommendedName>
</protein>
<dbReference type="Gene3D" id="2.40.70.10">
    <property type="entry name" value="Acid Proteases"/>
    <property type="match status" value="2"/>
</dbReference>